<dbReference type="Pfam" id="PF13641">
    <property type="entry name" value="Glyco_tranf_2_3"/>
    <property type="match status" value="1"/>
</dbReference>
<dbReference type="RefSeq" id="WP_377240328.1">
    <property type="nucleotide sequence ID" value="NZ_JBHLXP010000001.1"/>
</dbReference>
<dbReference type="PANTHER" id="PTHR43179:SF7">
    <property type="entry name" value="RHAMNOSYLTRANSFERASE WBBL"/>
    <property type="match status" value="1"/>
</dbReference>
<dbReference type="Proteomes" id="UP001589813">
    <property type="component" value="Unassembled WGS sequence"/>
</dbReference>
<gene>
    <name evidence="1" type="ORF">ACFFJP_02925</name>
</gene>
<dbReference type="PANTHER" id="PTHR43179">
    <property type="entry name" value="RHAMNOSYLTRANSFERASE WBBL"/>
    <property type="match status" value="1"/>
</dbReference>
<reference evidence="1 2" key="1">
    <citation type="submission" date="2024-09" db="EMBL/GenBank/DDBJ databases">
        <authorList>
            <person name="Sun Q."/>
            <person name="Mori K."/>
        </authorList>
    </citation>
    <scope>NUCLEOTIDE SEQUENCE [LARGE SCALE GENOMIC DNA]</scope>
    <source>
        <strain evidence="1 2">KCTC 23315</strain>
    </source>
</reference>
<dbReference type="CDD" id="cd04186">
    <property type="entry name" value="GT_2_like_c"/>
    <property type="match status" value="1"/>
</dbReference>
<keyword evidence="2" id="KW-1185">Reference proteome</keyword>
<sequence>MSWQADIARLGWQLTVTSDRTRLQRVAPISGWFRLTVSADNPVSLHLPGLHCDIALQPDSTDRYLLIWYCTGVRDLSIQGADLRQLSLQQLPAWRAYWLLFWRVRQQTGMHRQRLFDLCLARYKRAGMQQVRRKLLEAHQPFLPALLTYEQPYQQWQKKAQPPTASLRIQPVSLIFVMQPDQAGQWRVSLQSLLSQTDPNWQLWHGPATTPASTLLAEPDPRVLQQHQLDPAAYYWPLRAGDLLCPDTVRLLQQALAAKPQLQILYSDHDEPGFDGCERQPQFKPAFCYDSYLSRDYISPAVLYRGSLLQQLPVDFWQQQPALQLARALLQLQGSMSDQIMHLAWPLLQLASAIRAKADHVLLADLRQQLVQKQEGLSCIATSQGADGFRLRYTRTGALANAPVFSAASPQVSIIIPTRDQLALTRACVESLLTQTSFRNFEVLLVDNQSSDPDTLRWFSTIAAHPQVRLLHFDAAFNYSAINNFAVAQSQAPFVCLLNNDTAVISPDWLDEMLQHAQRPHIGCVGAKLLFDDNTVQHGGVVLGLWGLAGHSHKHALSDAGGYQQRLALVQNYSAVTAACLLLRRELYWQVGGLNEQALTVAFNDVDLCLKIQAAGYRNLWTPYAALYHFESKSRGREDTPEKKARERAEINYMQQTWPTQIADDPCYSPHLTRQREDYSIAADEPAAVVGIIR</sequence>
<organism evidence="1 2">
    <name type="scientific">Rheinheimera tilapiae</name>
    <dbReference type="NCBI Taxonomy" id="875043"/>
    <lineage>
        <taxon>Bacteria</taxon>
        <taxon>Pseudomonadati</taxon>
        <taxon>Pseudomonadota</taxon>
        <taxon>Gammaproteobacteria</taxon>
        <taxon>Chromatiales</taxon>
        <taxon>Chromatiaceae</taxon>
        <taxon>Rheinheimera</taxon>
    </lineage>
</organism>
<keyword evidence="1" id="KW-0328">Glycosyltransferase</keyword>
<protein>
    <submittedName>
        <fullName evidence="1">Glycosyltransferase</fullName>
        <ecNumber evidence="1">2.4.-.-</ecNumber>
    </submittedName>
</protein>
<dbReference type="EC" id="2.4.-.-" evidence="1"/>
<evidence type="ECO:0000313" key="1">
    <source>
        <dbReference type="EMBL" id="MFC0047241.1"/>
    </source>
</evidence>
<dbReference type="InterPro" id="IPR029044">
    <property type="entry name" value="Nucleotide-diphossugar_trans"/>
</dbReference>
<comment type="caution">
    <text evidence="1">The sequence shown here is derived from an EMBL/GenBank/DDBJ whole genome shotgun (WGS) entry which is preliminary data.</text>
</comment>
<dbReference type="SUPFAM" id="SSF53448">
    <property type="entry name" value="Nucleotide-diphospho-sugar transferases"/>
    <property type="match status" value="1"/>
</dbReference>
<dbReference type="GO" id="GO:0016757">
    <property type="term" value="F:glycosyltransferase activity"/>
    <property type="evidence" value="ECO:0007669"/>
    <property type="project" value="UniProtKB-KW"/>
</dbReference>
<keyword evidence="1" id="KW-0808">Transferase</keyword>
<name>A0ABV6B8N9_9GAMM</name>
<dbReference type="EMBL" id="JBHLXP010000001">
    <property type="protein sequence ID" value="MFC0047241.1"/>
    <property type="molecule type" value="Genomic_DNA"/>
</dbReference>
<proteinExistence type="predicted"/>
<accession>A0ABV6B8N9</accession>
<dbReference type="Gene3D" id="3.90.550.10">
    <property type="entry name" value="Spore Coat Polysaccharide Biosynthesis Protein SpsA, Chain A"/>
    <property type="match status" value="1"/>
</dbReference>
<evidence type="ECO:0000313" key="2">
    <source>
        <dbReference type="Proteomes" id="UP001589813"/>
    </source>
</evidence>